<dbReference type="EMBL" id="LGRX02032765">
    <property type="protein sequence ID" value="KAK3243574.1"/>
    <property type="molecule type" value="Genomic_DNA"/>
</dbReference>
<evidence type="ECO:0000313" key="3">
    <source>
        <dbReference type="Proteomes" id="UP001190700"/>
    </source>
</evidence>
<keyword evidence="3" id="KW-1185">Reference proteome</keyword>
<reference evidence="2 3" key="1">
    <citation type="journal article" date="2015" name="Genome Biol. Evol.">
        <title>Comparative Genomics of a Bacterivorous Green Alga Reveals Evolutionary Causalities and Consequences of Phago-Mixotrophic Mode of Nutrition.</title>
        <authorList>
            <person name="Burns J.A."/>
            <person name="Paasch A."/>
            <person name="Narechania A."/>
            <person name="Kim E."/>
        </authorList>
    </citation>
    <scope>NUCLEOTIDE SEQUENCE [LARGE SCALE GENOMIC DNA]</scope>
    <source>
        <strain evidence="2 3">PLY_AMNH</strain>
    </source>
</reference>
<comment type="caution">
    <text evidence="2">The sequence shown here is derived from an EMBL/GenBank/DDBJ whole genome shotgun (WGS) entry which is preliminary data.</text>
</comment>
<sequence>MKGFTFDQYYSGQRSEEDNSWLEFRGKVSACCRHRLLAILVAENRQLSDIRAHPDFSEEANAVQYDFLSCVTTKSANAVVRGYAEEAGGFTELEEAASAHWDNILSVSTGDIERGAGLAKEEKQRKMELKKKPELRDKIEKRVMDFKRDGKLPGAVGALVGEEEVLCPGITDTEEVVFALTMAGPSETEHQQSPRSGGDFEGVPLTVPRDSVVARVRRLHRAEPGVSPSPLFNYYGVLDTVLEESTMRTWRDVVAEESRCSDGAKQCLAFTKSTNASIVTADAEVYASDSPATTDNALAIVLVATPAPSTATAEPEAQVVSEDQSAPVGDTDPEVEPALLEEEGEARHEPLSCQMWNSVASTQLQSLVKSLVKVTATLRQLIQEEPVVVRSILRDLQLWVARLGAAARVVVGAIEVIEELVGGLFDLDAHGVTYDLEHYNSSGSEDGD</sequence>
<evidence type="ECO:0000256" key="1">
    <source>
        <dbReference type="SAM" id="MobiDB-lite"/>
    </source>
</evidence>
<protein>
    <submittedName>
        <fullName evidence="2">Uncharacterized protein</fullName>
    </submittedName>
</protein>
<proteinExistence type="predicted"/>
<gene>
    <name evidence="2" type="ORF">CYMTET_46783</name>
</gene>
<dbReference type="AlphaFoldDB" id="A0AAE0BX22"/>
<feature type="region of interest" description="Disordered" evidence="1">
    <location>
        <begin position="311"/>
        <end position="333"/>
    </location>
</feature>
<dbReference type="Proteomes" id="UP001190700">
    <property type="component" value="Unassembled WGS sequence"/>
</dbReference>
<evidence type="ECO:0000313" key="2">
    <source>
        <dbReference type="EMBL" id="KAK3243574.1"/>
    </source>
</evidence>
<name>A0AAE0BX22_9CHLO</name>
<feature type="region of interest" description="Disordered" evidence="1">
    <location>
        <begin position="185"/>
        <end position="204"/>
    </location>
</feature>
<organism evidence="2 3">
    <name type="scientific">Cymbomonas tetramitiformis</name>
    <dbReference type="NCBI Taxonomy" id="36881"/>
    <lineage>
        <taxon>Eukaryota</taxon>
        <taxon>Viridiplantae</taxon>
        <taxon>Chlorophyta</taxon>
        <taxon>Pyramimonadophyceae</taxon>
        <taxon>Pyramimonadales</taxon>
        <taxon>Pyramimonadaceae</taxon>
        <taxon>Cymbomonas</taxon>
    </lineage>
</organism>
<accession>A0AAE0BX22</accession>